<dbReference type="PANTHER" id="PTHR11042">
    <property type="entry name" value="EUKARYOTIC TRANSLATION INITIATION FACTOR 2-ALPHA KINASE EIF2-ALPHA KINASE -RELATED"/>
    <property type="match status" value="1"/>
</dbReference>
<proteinExistence type="inferred from homology"/>
<sequence length="364" mass="41708">MEDIDFYSLEDDLKVLMLSETLKGDTVCVAKTSGMAGDIYIFDQGKNVVPRYVCIKAPKLRKGISKDEIAKRFIQELENQLDYYHNSLVNWAFNFKVVMGVPVALFRYWGSDLDKVIKCGATSEIEKLSLVYYICLGLTHCYENGLICHQDLKPGNIFIRDLRESLRLPPNLDVYKFAMVADFGLANAFIKHSYFEGTRPYIAPEQWNKEALSPKTDVFALGVIFYELLSNGCHPVGIKLADYWPEPLEGNSKKWLRSNDWKAWVHSGCQIKGENENVSEEFKIFIQRMLSITPSERPDVHEVESFLLEKIKERCVDSHSQIIAIKRRLGSSGKCEPLESFHPQLHNVWTSFKSRFDELSGKGI</sequence>
<gene>
    <name evidence="7" type="ORF">ACEUDJ_04630</name>
</gene>
<feature type="domain" description="Protein kinase" evidence="6">
    <location>
        <begin position="15"/>
        <end position="307"/>
    </location>
</feature>
<dbReference type="InterPro" id="IPR011009">
    <property type="entry name" value="Kinase-like_dom_sf"/>
</dbReference>
<evidence type="ECO:0000259" key="6">
    <source>
        <dbReference type="PROSITE" id="PS50011"/>
    </source>
</evidence>
<dbReference type="PROSITE" id="PS50011">
    <property type="entry name" value="PROTEIN_KINASE_DOM"/>
    <property type="match status" value="1"/>
</dbReference>
<evidence type="ECO:0000256" key="5">
    <source>
        <dbReference type="ARBA" id="ARBA00037982"/>
    </source>
</evidence>
<keyword evidence="1" id="KW-0808">Transferase</keyword>
<organism evidence="7 8">
    <name type="scientific">Aeromonas bivalvium</name>
    <dbReference type="NCBI Taxonomy" id="440079"/>
    <lineage>
        <taxon>Bacteria</taxon>
        <taxon>Pseudomonadati</taxon>
        <taxon>Pseudomonadota</taxon>
        <taxon>Gammaproteobacteria</taxon>
        <taxon>Aeromonadales</taxon>
        <taxon>Aeromonadaceae</taxon>
        <taxon>Aeromonas</taxon>
    </lineage>
</organism>
<evidence type="ECO:0000256" key="3">
    <source>
        <dbReference type="ARBA" id="ARBA00022777"/>
    </source>
</evidence>
<dbReference type="PROSITE" id="PS00108">
    <property type="entry name" value="PROTEIN_KINASE_ST"/>
    <property type="match status" value="1"/>
</dbReference>
<evidence type="ECO:0000313" key="7">
    <source>
        <dbReference type="EMBL" id="MFM4892165.1"/>
    </source>
</evidence>
<dbReference type="Pfam" id="PF00069">
    <property type="entry name" value="Pkinase"/>
    <property type="match status" value="1"/>
</dbReference>
<name>A0ABW9GPE8_9GAMM</name>
<dbReference type="Proteomes" id="UP001630969">
    <property type="component" value="Unassembled WGS sequence"/>
</dbReference>
<dbReference type="GeneID" id="97219359"/>
<comment type="similarity">
    <text evidence="5">Belongs to the protein kinase superfamily. Ser/Thr protein kinase family. GCN2 subfamily.</text>
</comment>
<dbReference type="SUPFAM" id="SSF56112">
    <property type="entry name" value="Protein kinase-like (PK-like)"/>
    <property type="match status" value="1"/>
</dbReference>
<dbReference type="Gene3D" id="1.10.510.10">
    <property type="entry name" value="Transferase(Phosphotransferase) domain 1"/>
    <property type="match status" value="1"/>
</dbReference>
<evidence type="ECO:0000256" key="1">
    <source>
        <dbReference type="ARBA" id="ARBA00022679"/>
    </source>
</evidence>
<protein>
    <submittedName>
        <fullName evidence="7">Protein kinase</fullName>
    </submittedName>
</protein>
<evidence type="ECO:0000313" key="8">
    <source>
        <dbReference type="Proteomes" id="UP001630969"/>
    </source>
</evidence>
<dbReference type="InterPro" id="IPR000719">
    <property type="entry name" value="Prot_kinase_dom"/>
</dbReference>
<keyword evidence="4" id="KW-0067">ATP-binding</keyword>
<reference evidence="7 8" key="1">
    <citation type="submission" date="2024-09" db="EMBL/GenBank/DDBJ databases">
        <title>Aeromonas strains Genome sequencing and assembly.</title>
        <authorList>
            <person name="Hu X."/>
            <person name="Tang B."/>
        </authorList>
    </citation>
    <scope>NUCLEOTIDE SEQUENCE [LARGE SCALE GENOMIC DNA]</scope>
    <source>
        <strain evidence="7 8">NB23SCDHY001</strain>
    </source>
</reference>
<evidence type="ECO:0000256" key="4">
    <source>
        <dbReference type="ARBA" id="ARBA00022840"/>
    </source>
</evidence>
<dbReference type="RefSeq" id="WP_408788361.1">
    <property type="nucleotide sequence ID" value="NZ_JBGXBU010000001.1"/>
</dbReference>
<dbReference type="GO" id="GO:0016301">
    <property type="term" value="F:kinase activity"/>
    <property type="evidence" value="ECO:0007669"/>
    <property type="project" value="UniProtKB-KW"/>
</dbReference>
<keyword evidence="3 7" id="KW-0418">Kinase</keyword>
<dbReference type="EMBL" id="JBGXBU010000001">
    <property type="protein sequence ID" value="MFM4892165.1"/>
    <property type="molecule type" value="Genomic_DNA"/>
</dbReference>
<comment type="caution">
    <text evidence="7">The sequence shown here is derived from an EMBL/GenBank/DDBJ whole genome shotgun (WGS) entry which is preliminary data.</text>
</comment>
<accession>A0ABW9GPE8</accession>
<dbReference type="SMART" id="SM00220">
    <property type="entry name" value="S_TKc"/>
    <property type="match status" value="1"/>
</dbReference>
<keyword evidence="8" id="KW-1185">Reference proteome</keyword>
<dbReference type="InterPro" id="IPR050339">
    <property type="entry name" value="CC_SR_Kinase"/>
</dbReference>
<dbReference type="InterPro" id="IPR008271">
    <property type="entry name" value="Ser/Thr_kinase_AS"/>
</dbReference>
<keyword evidence="2" id="KW-0547">Nucleotide-binding</keyword>
<evidence type="ECO:0000256" key="2">
    <source>
        <dbReference type="ARBA" id="ARBA00022741"/>
    </source>
</evidence>